<dbReference type="EC" id="1.1.1.133" evidence="2"/>
<dbReference type="Proteomes" id="UP001595752">
    <property type="component" value="Unassembled WGS sequence"/>
</dbReference>
<dbReference type="Gene3D" id="3.40.50.720">
    <property type="entry name" value="NAD(P)-binding Rossmann-like Domain"/>
    <property type="match status" value="1"/>
</dbReference>
<dbReference type="Pfam" id="PF04321">
    <property type="entry name" value="RmlD_sub_bind"/>
    <property type="match status" value="1"/>
</dbReference>
<comment type="caution">
    <text evidence="4">The sequence shown here is derived from an EMBL/GenBank/DDBJ whole genome shotgun (WGS) entry which is preliminary data.</text>
</comment>
<keyword evidence="2" id="KW-0521">NADP</keyword>
<protein>
    <recommendedName>
        <fullName evidence="2">dTDP-4-dehydrorhamnose reductase</fullName>
        <ecNumber evidence="2">1.1.1.133</ecNumber>
    </recommendedName>
</protein>
<dbReference type="SUPFAM" id="SSF51735">
    <property type="entry name" value="NAD(P)-binding Rossmann-fold domains"/>
    <property type="match status" value="1"/>
</dbReference>
<evidence type="ECO:0000259" key="3">
    <source>
        <dbReference type="Pfam" id="PF04321"/>
    </source>
</evidence>
<sequence length="274" mass="31020">MSVMVTGASGRLGKELVSRLRECYEVYALTKKELDVTNKENVHNLLHKLKPACIFHCAAYTDVDVCEDEYERAFEINSFGTLNIAKAAKEAFADLVYISTGHVFDGMKKSPYLEKDKPNPINVYGESKRLGERFVLLVHPESYVIRTSWLYGKSSHNFVNMVLEKAKQEEEIRVINDQFGSPTNIQDLAETLTTVTKYPYGIYHISNEGCCSWFELAQYIYKKAGVDQSLVVPVPSEPGKLPARRPAYSALGGNADFQMRSWKEALNEYIHEAL</sequence>
<dbReference type="NCBIfam" id="TIGR01214">
    <property type="entry name" value="rmlD"/>
    <property type="match status" value="1"/>
</dbReference>
<feature type="domain" description="RmlD-like substrate binding" evidence="3">
    <location>
        <begin position="1"/>
        <end position="272"/>
    </location>
</feature>
<evidence type="ECO:0000313" key="4">
    <source>
        <dbReference type="EMBL" id="MFC3884428.1"/>
    </source>
</evidence>
<dbReference type="InterPro" id="IPR029903">
    <property type="entry name" value="RmlD-like-bd"/>
</dbReference>
<dbReference type="GO" id="GO:0008831">
    <property type="term" value="F:dTDP-4-dehydrorhamnose reductase activity"/>
    <property type="evidence" value="ECO:0007669"/>
    <property type="project" value="UniProtKB-EC"/>
</dbReference>
<gene>
    <name evidence="4" type="primary">rfbD</name>
    <name evidence="4" type="ORF">ACFOU2_13310</name>
</gene>
<dbReference type="PANTHER" id="PTHR10491:SF4">
    <property type="entry name" value="METHIONINE ADENOSYLTRANSFERASE 2 SUBUNIT BETA"/>
    <property type="match status" value="1"/>
</dbReference>
<comment type="pathway">
    <text evidence="2">Carbohydrate biosynthesis; dTDP-L-rhamnose biosynthesis.</text>
</comment>
<comment type="function">
    <text evidence="2">Catalyzes the reduction of dTDP-6-deoxy-L-lyxo-4-hexulose to yield dTDP-L-rhamnose.</text>
</comment>
<dbReference type="RefSeq" id="WP_377915859.1">
    <property type="nucleotide sequence ID" value="NZ_JBHRZT010000052.1"/>
</dbReference>
<keyword evidence="5" id="KW-1185">Reference proteome</keyword>
<evidence type="ECO:0000256" key="2">
    <source>
        <dbReference type="RuleBase" id="RU364082"/>
    </source>
</evidence>
<organism evidence="4 5">
    <name type="scientific">Bacillus songklensis</name>
    <dbReference type="NCBI Taxonomy" id="1069116"/>
    <lineage>
        <taxon>Bacteria</taxon>
        <taxon>Bacillati</taxon>
        <taxon>Bacillota</taxon>
        <taxon>Bacilli</taxon>
        <taxon>Bacillales</taxon>
        <taxon>Bacillaceae</taxon>
        <taxon>Bacillus</taxon>
    </lineage>
</organism>
<proteinExistence type="inferred from homology"/>
<reference evidence="5" key="1">
    <citation type="journal article" date="2019" name="Int. J. Syst. Evol. Microbiol.">
        <title>The Global Catalogue of Microorganisms (GCM) 10K type strain sequencing project: providing services to taxonomists for standard genome sequencing and annotation.</title>
        <authorList>
            <consortium name="The Broad Institute Genomics Platform"/>
            <consortium name="The Broad Institute Genome Sequencing Center for Infectious Disease"/>
            <person name="Wu L."/>
            <person name="Ma J."/>
        </authorList>
    </citation>
    <scope>NUCLEOTIDE SEQUENCE [LARGE SCALE GENOMIC DNA]</scope>
    <source>
        <strain evidence="5">CCUG 61889</strain>
    </source>
</reference>
<keyword evidence="2 4" id="KW-0560">Oxidoreductase</keyword>
<evidence type="ECO:0000256" key="1">
    <source>
        <dbReference type="ARBA" id="ARBA00010944"/>
    </source>
</evidence>
<dbReference type="CDD" id="cd05254">
    <property type="entry name" value="dTDP_HR_like_SDR_e"/>
    <property type="match status" value="1"/>
</dbReference>
<dbReference type="EMBL" id="JBHRZT010000052">
    <property type="protein sequence ID" value="MFC3884428.1"/>
    <property type="molecule type" value="Genomic_DNA"/>
</dbReference>
<comment type="similarity">
    <text evidence="1 2">Belongs to the dTDP-4-dehydrorhamnose reductase family.</text>
</comment>
<accession>A0ABV8B2B6</accession>
<evidence type="ECO:0000313" key="5">
    <source>
        <dbReference type="Proteomes" id="UP001595752"/>
    </source>
</evidence>
<name>A0ABV8B2B6_9BACI</name>
<dbReference type="InterPro" id="IPR036291">
    <property type="entry name" value="NAD(P)-bd_dom_sf"/>
</dbReference>
<dbReference type="InterPro" id="IPR005913">
    <property type="entry name" value="dTDP_dehydrorham_reduct"/>
</dbReference>
<dbReference type="PANTHER" id="PTHR10491">
    <property type="entry name" value="DTDP-4-DEHYDRORHAMNOSE REDUCTASE"/>
    <property type="match status" value="1"/>
</dbReference>
<dbReference type="Gene3D" id="3.90.25.10">
    <property type="entry name" value="UDP-galactose 4-epimerase, domain 1"/>
    <property type="match status" value="1"/>
</dbReference>